<sequence length="113" mass="13002">MAQKPACIGFIVCAHYRNLPAEIFFKQTGAVQEVIFIILFKDCDPTVFGIFYHNRCRNNSGSNVRIFHTVFPIFKLDVPLLFYESKPLFINSKLKIPSSINRSLRQSFQRVGS</sequence>
<evidence type="ECO:0000313" key="1">
    <source>
        <dbReference type="EMBL" id="MPN27283.1"/>
    </source>
</evidence>
<name>A0A645GUG1_9ZZZZ</name>
<accession>A0A645GUG1</accession>
<reference evidence="1" key="1">
    <citation type="submission" date="2019-08" db="EMBL/GenBank/DDBJ databases">
        <authorList>
            <person name="Kucharzyk K."/>
            <person name="Murdoch R.W."/>
            <person name="Higgins S."/>
            <person name="Loffler F."/>
        </authorList>
    </citation>
    <scope>NUCLEOTIDE SEQUENCE</scope>
</reference>
<dbReference type="EMBL" id="VSSQ01077110">
    <property type="protein sequence ID" value="MPN27283.1"/>
    <property type="molecule type" value="Genomic_DNA"/>
</dbReference>
<gene>
    <name evidence="1" type="ORF">SDC9_174713</name>
</gene>
<comment type="caution">
    <text evidence="1">The sequence shown here is derived from an EMBL/GenBank/DDBJ whole genome shotgun (WGS) entry which is preliminary data.</text>
</comment>
<proteinExistence type="predicted"/>
<organism evidence="1">
    <name type="scientific">bioreactor metagenome</name>
    <dbReference type="NCBI Taxonomy" id="1076179"/>
    <lineage>
        <taxon>unclassified sequences</taxon>
        <taxon>metagenomes</taxon>
        <taxon>ecological metagenomes</taxon>
    </lineage>
</organism>
<protein>
    <submittedName>
        <fullName evidence="1">Uncharacterized protein</fullName>
    </submittedName>
</protein>
<dbReference type="AlphaFoldDB" id="A0A645GUG1"/>